<protein>
    <submittedName>
        <fullName evidence="4">Glycoside hydrolase family 10 protein</fullName>
    </submittedName>
</protein>
<gene>
    <name evidence="4" type="ORF">ACFFUR_11940</name>
</gene>
<organism evidence="4 5">
    <name type="scientific">Echinicola jeungdonensis</name>
    <dbReference type="NCBI Taxonomy" id="709343"/>
    <lineage>
        <taxon>Bacteria</taxon>
        <taxon>Pseudomonadati</taxon>
        <taxon>Bacteroidota</taxon>
        <taxon>Cytophagia</taxon>
        <taxon>Cytophagales</taxon>
        <taxon>Cyclobacteriaceae</taxon>
        <taxon>Echinicola</taxon>
    </lineage>
</organism>
<dbReference type="PANTHER" id="PTHR43405:SF1">
    <property type="entry name" value="GLYCOSYL HYDROLASE DIGH"/>
    <property type="match status" value="1"/>
</dbReference>
<dbReference type="InterPro" id="IPR003790">
    <property type="entry name" value="GHL10"/>
</dbReference>
<feature type="chain" id="PRO_5045257799" evidence="2">
    <location>
        <begin position="20"/>
        <end position="537"/>
    </location>
</feature>
<dbReference type="Proteomes" id="UP001589654">
    <property type="component" value="Unassembled WGS sequence"/>
</dbReference>
<evidence type="ECO:0000313" key="5">
    <source>
        <dbReference type="Proteomes" id="UP001589654"/>
    </source>
</evidence>
<dbReference type="EMBL" id="JBHMEW010000061">
    <property type="protein sequence ID" value="MFB9212519.1"/>
    <property type="molecule type" value="Genomic_DNA"/>
</dbReference>
<sequence length="537" mass="61905">MMLRNNCLLLLICLLTACASNKNISRVHLPWSPKPEVSSPEVKPKEEEKELTKLEEKKALPAFEAPKRELRGVWIATIANIDWPVSPQDDFAQQQKDFIQILDFYKQRNFNAVFVQIRASGDAFYPSHYAPWSKYLTGKQGKSPNTAMNPLTWMIQEAHQRGMEFHAWLNPFRATSDLNTDQLSPNHDYFKHPEWMVEYAGKYYYNPGLPSVQNHMLEIVGEVVENYKIDGVHFDDYFYPYKVSGLTFNDQLAYQKYGKDLSLGDWRRSNVNDLIRNVNNLVEEKKPWVQFGVSPFGVWRNASVDPKGSDTKAGHTNYDDLYADPLTWMKNGWVDYLIPQIYWSMDFPEAAYRELVQWWADHSHGTRLYLGNGAYKVRNNQDKSWNDKLELSRQVAWGRRYPQVAGNVFFRAKSLMGLNRDVADVLENTVYQQPVLTPPKSVHPAEVFDQLVPELESKHLSSQGLQVRIGNAYLAKAVALYGFDGTGWKALQTQYAETSLDGEVFVFKQFLENHYDYLAIGFLGNFGQTSQTVVFQP</sequence>
<name>A0ABV5J9D6_9BACT</name>
<dbReference type="Gene3D" id="3.20.20.80">
    <property type="entry name" value="Glycosidases"/>
    <property type="match status" value="1"/>
</dbReference>
<accession>A0ABV5J9D6</accession>
<dbReference type="InterPro" id="IPR052177">
    <property type="entry name" value="Divisome_Glycosyl_Hydrolase"/>
</dbReference>
<dbReference type="RefSeq" id="WP_290247603.1">
    <property type="nucleotide sequence ID" value="NZ_JAUFQT010000001.1"/>
</dbReference>
<feature type="signal peptide" evidence="2">
    <location>
        <begin position="1"/>
        <end position="19"/>
    </location>
</feature>
<dbReference type="SUPFAM" id="SSF51445">
    <property type="entry name" value="(Trans)glycosidases"/>
    <property type="match status" value="1"/>
</dbReference>
<dbReference type="Pfam" id="PF02638">
    <property type="entry name" value="GHL10"/>
    <property type="match status" value="1"/>
</dbReference>
<keyword evidence="5" id="KW-1185">Reference proteome</keyword>
<evidence type="ECO:0000256" key="1">
    <source>
        <dbReference type="ARBA" id="ARBA00022729"/>
    </source>
</evidence>
<feature type="domain" description="Glycosyl hydrolase-like 10" evidence="3">
    <location>
        <begin position="69"/>
        <end position="387"/>
    </location>
</feature>
<evidence type="ECO:0000256" key="2">
    <source>
        <dbReference type="SAM" id="SignalP"/>
    </source>
</evidence>
<dbReference type="InterPro" id="IPR017853">
    <property type="entry name" value="GH"/>
</dbReference>
<reference evidence="4 5" key="1">
    <citation type="submission" date="2024-09" db="EMBL/GenBank/DDBJ databases">
        <authorList>
            <person name="Sun Q."/>
            <person name="Mori K."/>
        </authorList>
    </citation>
    <scope>NUCLEOTIDE SEQUENCE [LARGE SCALE GENOMIC DNA]</scope>
    <source>
        <strain evidence="4 5">CECT 7682</strain>
    </source>
</reference>
<keyword evidence="4" id="KW-0378">Hydrolase</keyword>
<comment type="caution">
    <text evidence="4">The sequence shown here is derived from an EMBL/GenBank/DDBJ whole genome shotgun (WGS) entry which is preliminary data.</text>
</comment>
<proteinExistence type="predicted"/>
<dbReference type="GO" id="GO:0016787">
    <property type="term" value="F:hydrolase activity"/>
    <property type="evidence" value="ECO:0007669"/>
    <property type="project" value="UniProtKB-KW"/>
</dbReference>
<keyword evidence="1 2" id="KW-0732">Signal</keyword>
<evidence type="ECO:0000313" key="4">
    <source>
        <dbReference type="EMBL" id="MFB9212519.1"/>
    </source>
</evidence>
<dbReference type="PANTHER" id="PTHR43405">
    <property type="entry name" value="GLYCOSYL HYDROLASE DIGH"/>
    <property type="match status" value="1"/>
</dbReference>
<evidence type="ECO:0000259" key="3">
    <source>
        <dbReference type="Pfam" id="PF02638"/>
    </source>
</evidence>
<dbReference type="PROSITE" id="PS51257">
    <property type="entry name" value="PROKAR_LIPOPROTEIN"/>
    <property type="match status" value="1"/>
</dbReference>